<dbReference type="SUPFAM" id="SSF81321">
    <property type="entry name" value="Family A G protein-coupled receptor-like"/>
    <property type="match status" value="1"/>
</dbReference>
<feature type="transmembrane region" description="Helical" evidence="6">
    <location>
        <begin position="143"/>
        <end position="162"/>
    </location>
</feature>
<evidence type="ECO:0000256" key="4">
    <source>
        <dbReference type="ARBA" id="ARBA00022989"/>
    </source>
</evidence>
<evidence type="ECO:0000256" key="5">
    <source>
        <dbReference type="ARBA" id="ARBA00023136"/>
    </source>
</evidence>
<dbReference type="Pfam" id="PF00001">
    <property type="entry name" value="7tm_1"/>
    <property type="match status" value="1"/>
</dbReference>
<protein>
    <submittedName>
        <fullName evidence="9">Adenosine receptor A1-like</fullName>
    </submittedName>
</protein>
<dbReference type="SMART" id="SM01381">
    <property type="entry name" value="7TM_GPCR_Srsx"/>
    <property type="match status" value="1"/>
</dbReference>
<evidence type="ECO:0000256" key="2">
    <source>
        <dbReference type="ARBA" id="ARBA00022475"/>
    </source>
</evidence>
<dbReference type="InterPro" id="IPR017452">
    <property type="entry name" value="GPCR_Rhodpsn_7TM"/>
</dbReference>
<accession>A0A6P8HXL7</accession>
<feature type="transmembrane region" description="Helical" evidence="6">
    <location>
        <begin position="239"/>
        <end position="263"/>
    </location>
</feature>
<gene>
    <name evidence="9" type="primary">LOC116297101</name>
</gene>
<dbReference type="KEGG" id="aten:116297101"/>
<feature type="transmembrane region" description="Helical" evidence="6">
    <location>
        <begin position="28"/>
        <end position="48"/>
    </location>
</feature>
<dbReference type="GO" id="GO:0004930">
    <property type="term" value="F:G protein-coupled receptor activity"/>
    <property type="evidence" value="ECO:0007669"/>
    <property type="project" value="InterPro"/>
</dbReference>
<dbReference type="InterPro" id="IPR000276">
    <property type="entry name" value="GPCR_Rhodpsn"/>
</dbReference>
<sequence length="320" mass="35543">MGDIQDETCAFERSQFDNPTYRLVMSTMYSTVALVTTVLNSLILFSIWKTPSLHKPSYILIGSLALSDLLFGAVGEPLMVIYNIVALRGSSINISCLLLKCATCVLIAFSVISLVTLTVIVLDRLLAVKLRNRYQSVVTQKRVLYILLTLWIISCVSLAAVFGKASWNDETSLALILFCGVGMLVLVSTITVCYSMAFYSLRKITSSLVSPSVQNAEAGARPSCNIDVAKYRKSLTTMFVVFIFTILFYAPFICTLIAFSVTADQQLSSLVYLEIRYVSVSVVEFIALLNSAMNPLLYLWRIRVIREAVKTSIKTAFKIF</sequence>
<dbReference type="Gene3D" id="1.20.1070.10">
    <property type="entry name" value="Rhodopsin 7-helix transmembrane proteins"/>
    <property type="match status" value="1"/>
</dbReference>
<feature type="transmembrane region" description="Helical" evidence="6">
    <location>
        <begin position="60"/>
        <end position="85"/>
    </location>
</feature>
<dbReference type="AlphaFoldDB" id="A0A6P8HXL7"/>
<feature type="transmembrane region" description="Helical" evidence="6">
    <location>
        <begin position="275"/>
        <end position="300"/>
    </location>
</feature>
<feature type="transmembrane region" description="Helical" evidence="6">
    <location>
        <begin position="97"/>
        <end position="122"/>
    </location>
</feature>
<dbReference type="GO" id="GO:0005886">
    <property type="term" value="C:plasma membrane"/>
    <property type="evidence" value="ECO:0007669"/>
    <property type="project" value="UniProtKB-SubCell"/>
</dbReference>
<name>A0A6P8HXL7_ACTTE</name>
<dbReference type="RefSeq" id="XP_031561119.1">
    <property type="nucleotide sequence ID" value="XM_031705259.1"/>
</dbReference>
<comment type="subcellular location">
    <subcellularLocation>
        <location evidence="1">Cell membrane</location>
        <topology evidence="1">Multi-pass membrane protein</topology>
    </subcellularLocation>
</comment>
<dbReference type="FunCoup" id="A0A6P8HXL7">
    <property type="interactions" value="458"/>
</dbReference>
<keyword evidence="2" id="KW-1003">Cell membrane</keyword>
<evidence type="ECO:0000256" key="6">
    <source>
        <dbReference type="SAM" id="Phobius"/>
    </source>
</evidence>
<keyword evidence="3 6" id="KW-0812">Transmembrane</keyword>
<keyword evidence="8" id="KW-1185">Reference proteome</keyword>
<keyword evidence="4 6" id="KW-1133">Transmembrane helix</keyword>
<dbReference type="CDD" id="cd00637">
    <property type="entry name" value="7tm_classA_rhodopsin-like"/>
    <property type="match status" value="1"/>
</dbReference>
<dbReference type="GeneID" id="116297101"/>
<evidence type="ECO:0000256" key="3">
    <source>
        <dbReference type="ARBA" id="ARBA00022692"/>
    </source>
</evidence>
<organism evidence="8 9">
    <name type="scientific">Actinia tenebrosa</name>
    <name type="common">Australian red waratah sea anemone</name>
    <dbReference type="NCBI Taxonomy" id="6105"/>
    <lineage>
        <taxon>Eukaryota</taxon>
        <taxon>Metazoa</taxon>
        <taxon>Cnidaria</taxon>
        <taxon>Anthozoa</taxon>
        <taxon>Hexacorallia</taxon>
        <taxon>Actiniaria</taxon>
        <taxon>Actiniidae</taxon>
        <taxon>Actinia</taxon>
    </lineage>
</organism>
<dbReference type="OrthoDB" id="9445642at2759"/>
<feature type="domain" description="G-protein coupled receptors family 1 profile" evidence="7">
    <location>
        <begin position="39"/>
        <end position="298"/>
    </location>
</feature>
<feature type="transmembrane region" description="Helical" evidence="6">
    <location>
        <begin position="174"/>
        <end position="199"/>
    </location>
</feature>
<evidence type="ECO:0000313" key="9">
    <source>
        <dbReference type="RefSeq" id="XP_031561119.1"/>
    </source>
</evidence>
<dbReference type="Proteomes" id="UP000515163">
    <property type="component" value="Unplaced"/>
</dbReference>
<evidence type="ECO:0000256" key="1">
    <source>
        <dbReference type="ARBA" id="ARBA00004651"/>
    </source>
</evidence>
<keyword evidence="5 6" id="KW-0472">Membrane</keyword>
<dbReference type="InParanoid" id="A0A6P8HXL7"/>
<dbReference type="PANTHER" id="PTHR22750">
    <property type="entry name" value="G-PROTEIN COUPLED RECEPTOR"/>
    <property type="match status" value="1"/>
</dbReference>
<dbReference type="PRINTS" id="PR00237">
    <property type="entry name" value="GPCRRHODOPSN"/>
</dbReference>
<dbReference type="PROSITE" id="PS50262">
    <property type="entry name" value="G_PROTEIN_RECEP_F1_2"/>
    <property type="match status" value="1"/>
</dbReference>
<evidence type="ECO:0000313" key="8">
    <source>
        <dbReference type="Proteomes" id="UP000515163"/>
    </source>
</evidence>
<proteinExistence type="predicted"/>
<reference evidence="9" key="1">
    <citation type="submission" date="2025-08" db="UniProtKB">
        <authorList>
            <consortium name="RefSeq"/>
        </authorList>
    </citation>
    <scope>IDENTIFICATION</scope>
    <source>
        <tissue evidence="9">Tentacle</tissue>
    </source>
</reference>
<evidence type="ECO:0000259" key="7">
    <source>
        <dbReference type="PROSITE" id="PS50262"/>
    </source>
</evidence>